<dbReference type="InterPro" id="IPR032472">
    <property type="entry name" value="ArgoL2"/>
</dbReference>
<dbReference type="InterPro" id="IPR003100">
    <property type="entry name" value="PAZ_dom"/>
</dbReference>
<keyword evidence="6" id="KW-1185">Reference proteome</keyword>
<organism evidence="5 6">
    <name type="scientific">Physocladia obscura</name>
    <dbReference type="NCBI Taxonomy" id="109957"/>
    <lineage>
        <taxon>Eukaryota</taxon>
        <taxon>Fungi</taxon>
        <taxon>Fungi incertae sedis</taxon>
        <taxon>Chytridiomycota</taxon>
        <taxon>Chytridiomycota incertae sedis</taxon>
        <taxon>Chytridiomycetes</taxon>
        <taxon>Chytridiales</taxon>
        <taxon>Chytriomycetaceae</taxon>
        <taxon>Physocladia</taxon>
    </lineage>
</organism>
<dbReference type="Gene3D" id="3.30.420.10">
    <property type="entry name" value="Ribonuclease H-like superfamily/Ribonuclease H"/>
    <property type="match status" value="1"/>
</dbReference>
<dbReference type="InterPro" id="IPR012337">
    <property type="entry name" value="RNaseH-like_sf"/>
</dbReference>
<dbReference type="InterPro" id="IPR036085">
    <property type="entry name" value="PAZ_dom_sf"/>
</dbReference>
<dbReference type="Pfam" id="PF16488">
    <property type="entry name" value="ArgoL2"/>
    <property type="match status" value="1"/>
</dbReference>
<feature type="compositionally biased region" description="Gly residues" evidence="2">
    <location>
        <begin position="941"/>
        <end position="955"/>
    </location>
</feature>
<dbReference type="Pfam" id="PF02171">
    <property type="entry name" value="Piwi"/>
    <property type="match status" value="1"/>
</dbReference>
<dbReference type="InterPro" id="IPR014811">
    <property type="entry name" value="ArgoL1"/>
</dbReference>
<evidence type="ECO:0000256" key="2">
    <source>
        <dbReference type="SAM" id="MobiDB-lite"/>
    </source>
</evidence>
<accession>A0AAD5T1Y6</accession>
<dbReference type="SMART" id="SM00950">
    <property type="entry name" value="Piwi"/>
    <property type="match status" value="1"/>
</dbReference>
<dbReference type="SMART" id="SM01163">
    <property type="entry name" value="DUF1785"/>
    <property type="match status" value="1"/>
</dbReference>
<dbReference type="InterPro" id="IPR003165">
    <property type="entry name" value="Piwi"/>
</dbReference>
<dbReference type="CDD" id="cd02846">
    <property type="entry name" value="PAZ_argonaute_like"/>
    <property type="match status" value="1"/>
</dbReference>
<dbReference type="PROSITE" id="PS50822">
    <property type="entry name" value="PIWI"/>
    <property type="match status" value="1"/>
</dbReference>
<evidence type="ECO:0000259" key="3">
    <source>
        <dbReference type="PROSITE" id="PS50821"/>
    </source>
</evidence>
<dbReference type="Pfam" id="PF16487">
    <property type="entry name" value="ArgoMid"/>
    <property type="match status" value="1"/>
</dbReference>
<feature type="region of interest" description="Disordered" evidence="2">
    <location>
        <begin position="941"/>
        <end position="961"/>
    </location>
</feature>
<dbReference type="Pfam" id="PF02170">
    <property type="entry name" value="PAZ"/>
    <property type="match status" value="1"/>
</dbReference>
<dbReference type="SMART" id="SM00949">
    <property type="entry name" value="PAZ"/>
    <property type="match status" value="1"/>
</dbReference>
<dbReference type="InterPro" id="IPR045246">
    <property type="entry name" value="Piwi_ago-like"/>
</dbReference>
<dbReference type="SUPFAM" id="SSF101690">
    <property type="entry name" value="PAZ domain"/>
    <property type="match status" value="1"/>
</dbReference>
<dbReference type="Proteomes" id="UP001211907">
    <property type="component" value="Unassembled WGS sequence"/>
</dbReference>
<evidence type="ECO:0000313" key="6">
    <source>
        <dbReference type="Proteomes" id="UP001211907"/>
    </source>
</evidence>
<dbReference type="Pfam" id="PF16486">
    <property type="entry name" value="ArgoN"/>
    <property type="match status" value="1"/>
</dbReference>
<proteinExistence type="inferred from homology"/>
<dbReference type="GO" id="GO:0003723">
    <property type="term" value="F:RNA binding"/>
    <property type="evidence" value="ECO:0007669"/>
    <property type="project" value="InterPro"/>
</dbReference>
<dbReference type="CDD" id="cd04657">
    <property type="entry name" value="Piwi_ago-like"/>
    <property type="match status" value="1"/>
</dbReference>
<sequence>MSTQESFAFPARPALGRSGRQIQVRANFFPVQSLPQRPIHHYEVVITPEVPPAKNRRVYQLWEDEALLSGNLGGVRPVFDGRKNVYSARPLPIVGDASEFTVDFFDNEDPFAIKNTAKKFTLALIKVGEINMQNLGLFLEGNRQIETPHDAINALDILLRHRPSLVYTTVGRCFYTPDSASPIANGAQLWQGFHQSIRPTRGQMIINLDVSATAFFQPGPLVEMVAQILNRNTPNDLRAPITEKDRTKLDKTLKGLKVAVTHRGQIRRKYRIARLTMTPASRTMFQLTVTGQEESVAGYFLNKYNAPLYFPHLPCLIVGDPAKLIYLPIEVCEVVAGQRHLRKLNERQTAEMIKFTCQPPHVRSNKISAGITILQQRDNEYLREFDVTIGHEMAIVNSRILPAPAISYHPASKEPVITPREGAWNLRDKMVAQGVTIRSWSVVAFGTDHDYPVVAIQKFITLLVQTCEECGVFVQNRQPPISYANPHGNVEKTIVDAYMVAGNSFQERPQLVVCILPNTGVPLYAEIKRVSDTVVGLATQCIQAKHMFAAKRQYCANVCLKMNVKLGGMNSFLSNAQLPFVSERPTIVFGADVTHPAPGSASTQSIAALVGSMDAQCSRYAAAIRVQKGRQEMIQDLSSMVVELLKTFYQTCGAKPERICFFRDGVSEGQFHDVLRAETEAMRAACTTLEATYRPTITYIVVQKRHHARFFPIRKEDSDRSGNVLPGTVVETGVTHPSEFDFYLCSHPGLQGTSKPTHYHVLYDENRFTSDSLQELTYRLCYLYCRATRSVSVVPPAYYAHLVAARARFHATGDGWLEGYSDFGSVMSMSQMSSASISSIASLNGSSSTAAMSVGGMIGANGGGSGVNSLSAQMGGLSVGGGGIGEGQATASASAMSKRVSITNLAAGPVRTLGSRTSGFFSNNPPVGLANGGSVGFAKNGGGSSFGSGQTGGPDGSSSSTEGIVRVMNYGVVKSELASVMWYM</sequence>
<comment type="similarity">
    <text evidence="1">Belongs to the argonaute family.</text>
</comment>
<dbReference type="SUPFAM" id="SSF53098">
    <property type="entry name" value="Ribonuclease H-like"/>
    <property type="match status" value="1"/>
</dbReference>
<gene>
    <name evidence="5" type="primary">AGO1_1</name>
    <name evidence="5" type="ORF">HK100_010874</name>
</gene>
<protein>
    <submittedName>
        <fullName evidence="5">Argonaute 1</fullName>
    </submittedName>
</protein>
<dbReference type="InterPro" id="IPR036397">
    <property type="entry name" value="RNaseH_sf"/>
</dbReference>
<evidence type="ECO:0000313" key="5">
    <source>
        <dbReference type="EMBL" id="KAJ3125302.1"/>
    </source>
</evidence>
<feature type="domain" description="PAZ" evidence="3">
    <location>
        <begin position="220"/>
        <end position="336"/>
    </location>
</feature>
<evidence type="ECO:0000256" key="1">
    <source>
        <dbReference type="RuleBase" id="RU361178"/>
    </source>
</evidence>
<name>A0AAD5T1Y6_9FUNG</name>
<dbReference type="Pfam" id="PF08699">
    <property type="entry name" value="ArgoL1"/>
    <property type="match status" value="1"/>
</dbReference>
<dbReference type="InterPro" id="IPR032473">
    <property type="entry name" value="Argonaute_Mid_dom"/>
</dbReference>
<comment type="caution">
    <text evidence="5">The sequence shown here is derived from an EMBL/GenBank/DDBJ whole genome shotgun (WGS) entry which is preliminary data.</text>
</comment>
<dbReference type="InterPro" id="IPR032474">
    <property type="entry name" value="Argonaute_N"/>
</dbReference>
<reference evidence="5" key="1">
    <citation type="submission" date="2020-05" db="EMBL/GenBank/DDBJ databases">
        <title>Phylogenomic resolution of chytrid fungi.</title>
        <authorList>
            <person name="Stajich J.E."/>
            <person name="Amses K."/>
            <person name="Simmons R."/>
            <person name="Seto K."/>
            <person name="Myers J."/>
            <person name="Bonds A."/>
            <person name="Quandt C.A."/>
            <person name="Barry K."/>
            <person name="Liu P."/>
            <person name="Grigoriev I."/>
            <person name="Longcore J.E."/>
            <person name="James T.Y."/>
        </authorList>
    </citation>
    <scope>NUCLEOTIDE SEQUENCE</scope>
    <source>
        <strain evidence="5">JEL0513</strain>
    </source>
</reference>
<feature type="domain" description="Piwi" evidence="4">
    <location>
        <begin position="511"/>
        <end position="812"/>
    </location>
</feature>
<dbReference type="PANTHER" id="PTHR22891">
    <property type="entry name" value="EUKARYOTIC TRANSLATION INITIATION FACTOR 2C"/>
    <property type="match status" value="1"/>
</dbReference>
<evidence type="ECO:0000259" key="4">
    <source>
        <dbReference type="PROSITE" id="PS50822"/>
    </source>
</evidence>
<dbReference type="PROSITE" id="PS50821">
    <property type="entry name" value="PAZ"/>
    <property type="match status" value="1"/>
</dbReference>
<dbReference type="AlphaFoldDB" id="A0AAD5T1Y6"/>
<dbReference type="Gene3D" id="2.170.260.10">
    <property type="entry name" value="paz domain"/>
    <property type="match status" value="1"/>
</dbReference>
<dbReference type="EMBL" id="JADGJH010000618">
    <property type="protein sequence ID" value="KAJ3125302.1"/>
    <property type="molecule type" value="Genomic_DNA"/>
</dbReference>
<dbReference type="Gene3D" id="3.40.50.2300">
    <property type="match status" value="1"/>
</dbReference>